<name>A0A9D4MT95_DREPO</name>
<feature type="non-terminal residue" evidence="1">
    <location>
        <position position="53"/>
    </location>
</feature>
<sequence>MQMDGKISELTNSQPSGLEGLSVELETVLGEIKTLQISQEASIQLLQRTYREH</sequence>
<reference evidence="1" key="2">
    <citation type="submission" date="2020-11" db="EMBL/GenBank/DDBJ databases">
        <authorList>
            <person name="McCartney M.A."/>
            <person name="Auch B."/>
            <person name="Kono T."/>
            <person name="Mallez S."/>
            <person name="Becker A."/>
            <person name="Gohl D.M."/>
            <person name="Silverstein K.A.T."/>
            <person name="Koren S."/>
            <person name="Bechman K.B."/>
            <person name="Herman A."/>
            <person name="Abrahante J.E."/>
            <person name="Garbe J."/>
        </authorList>
    </citation>
    <scope>NUCLEOTIDE SEQUENCE</scope>
    <source>
        <strain evidence="1">Duluth1</strain>
        <tissue evidence="1">Whole animal</tissue>
    </source>
</reference>
<evidence type="ECO:0000313" key="1">
    <source>
        <dbReference type="EMBL" id="KAH3882096.1"/>
    </source>
</evidence>
<dbReference type="Proteomes" id="UP000828390">
    <property type="component" value="Unassembled WGS sequence"/>
</dbReference>
<dbReference type="EMBL" id="JAIWYP010000001">
    <property type="protein sequence ID" value="KAH3882096.1"/>
    <property type="molecule type" value="Genomic_DNA"/>
</dbReference>
<reference evidence="1" key="1">
    <citation type="journal article" date="2019" name="bioRxiv">
        <title>The Genome of the Zebra Mussel, Dreissena polymorpha: A Resource for Invasive Species Research.</title>
        <authorList>
            <person name="McCartney M.A."/>
            <person name="Auch B."/>
            <person name="Kono T."/>
            <person name="Mallez S."/>
            <person name="Zhang Y."/>
            <person name="Obille A."/>
            <person name="Becker A."/>
            <person name="Abrahante J.E."/>
            <person name="Garbe J."/>
            <person name="Badalamenti J.P."/>
            <person name="Herman A."/>
            <person name="Mangelson H."/>
            <person name="Liachko I."/>
            <person name="Sullivan S."/>
            <person name="Sone E.D."/>
            <person name="Koren S."/>
            <person name="Silverstein K.A.T."/>
            <person name="Beckman K.B."/>
            <person name="Gohl D.M."/>
        </authorList>
    </citation>
    <scope>NUCLEOTIDE SEQUENCE</scope>
    <source>
        <strain evidence="1">Duluth1</strain>
        <tissue evidence="1">Whole animal</tissue>
    </source>
</reference>
<comment type="caution">
    <text evidence="1">The sequence shown here is derived from an EMBL/GenBank/DDBJ whole genome shotgun (WGS) entry which is preliminary data.</text>
</comment>
<accession>A0A9D4MT95</accession>
<gene>
    <name evidence="1" type="ORF">DPMN_006027</name>
</gene>
<evidence type="ECO:0000313" key="2">
    <source>
        <dbReference type="Proteomes" id="UP000828390"/>
    </source>
</evidence>
<proteinExistence type="predicted"/>
<dbReference type="AlphaFoldDB" id="A0A9D4MT95"/>
<keyword evidence="2" id="KW-1185">Reference proteome</keyword>
<protein>
    <submittedName>
        <fullName evidence="1">Uncharacterized protein</fullName>
    </submittedName>
</protein>
<organism evidence="1 2">
    <name type="scientific">Dreissena polymorpha</name>
    <name type="common">Zebra mussel</name>
    <name type="synonym">Mytilus polymorpha</name>
    <dbReference type="NCBI Taxonomy" id="45954"/>
    <lineage>
        <taxon>Eukaryota</taxon>
        <taxon>Metazoa</taxon>
        <taxon>Spiralia</taxon>
        <taxon>Lophotrochozoa</taxon>
        <taxon>Mollusca</taxon>
        <taxon>Bivalvia</taxon>
        <taxon>Autobranchia</taxon>
        <taxon>Heteroconchia</taxon>
        <taxon>Euheterodonta</taxon>
        <taxon>Imparidentia</taxon>
        <taxon>Neoheterodontei</taxon>
        <taxon>Myida</taxon>
        <taxon>Dreissenoidea</taxon>
        <taxon>Dreissenidae</taxon>
        <taxon>Dreissena</taxon>
    </lineage>
</organism>